<dbReference type="InterPro" id="IPR006579">
    <property type="entry name" value="Pre_C2HC_dom"/>
</dbReference>
<protein>
    <submittedName>
        <fullName evidence="3">Nucleic-acid-binding protein from transposon X-element</fullName>
    </submittedName>
</protein>
<proteinExistence type="predicted"/>
<evidence type="ECO:0000256" key="1">
    <source>
        <dbReference type="SAM" id="MobiDB-lite"/>
    </source>
</evidence>
<feature type="region of interest" description="Disordered" evidence="1">
    <location>
        <begin position="106"/>
        <end position="185"/>
    </location>
</feature>
<feature type="compositionally biased region" description="Acidic residues" evidence="1">
    <location>
        <begin position="165"/>
        <end position="178"/>
    </location>
</feature>
<keyword evidence="4" id="KW-1185">Reference proteome</keyword>
<dbReference type="SMART" id="SM00596">
    <property type="entry name" value="PRE_C2HC"/>
    <property type="match status" value="1"/>
</dbReference>
<feature type="domain" description="Pre-C2HC" evidence="2">
    <location>
        <begin position="242"/>
        <end position="310"/>
    </location>
</feature>
<dbReference type="PANTHER" id="PTHR33273:SF2">
    <property type="entry name" value="ENDONUCLEASE_EXONUCLEASE_PHOSPHATASE DOMAIN-CONTAINING PROTEIN"/>
    <property type="match status" value="1"/>
</dbReference>
<dbReference type="Pfam" id="PF07530">
    <property type="entry name" value="PRE_C2HC"/>
    <property type="match status" value="1"/>
</dbReference>
<feature type="compositionally biased region" description="Polar residues" evidence="1">
    <location>
        <begin position="112"/>
        <end position="124"/>
    </location>
</feature>
<organism evidence="3 4">
    <name type="scientific">Trichonephila clavipes</name>
    <name type="common">Golden silk orbweaver</name>
    <name type="synonym">Nephila clavipes</name>
    <dbReference type="NCBI Taxonomy" id="2585209"/>
    <lineage>
        <taxon>Eukaryota</taxon>
        <taxon>Metazoa</taxon>
        <taxon>Ecdysozoa</taxon>
        <taxon>Arthropoda</taxon>
        <taxon>Chelicerata</taxon>
        <taxon>Arachnida</taxon>
        <taxon>Araneae</taxon>
        <taxon>Araneomorphae</taxon>
        <taxon>Entelegynae</taxon>
        <taxon>Araneoidea</taxon>
        <taxon>Nephilidae</taxon>
        <taxon>Trichonephila</taxon>
    </lineage>
</organism>
<dbReference type="EMBL" id="BMAU01021355">
    <property type="protein sequence ID" value="GFY20312.1"/>
    <property type="molecule type" value="Genomic_DNA"/>
</dbReference>
<sequence length="443" mass="49900">MDVRKCIVPSWHGGTLNNLRAESPLVRLVEGGDRWEFPDNFRVFSLKIGAHRSPHHSNDHHLLTGRRYRIEILRPIVVSYTAVTADNDMLMDDNYMPHRAKLVDEEVELSRRTPTAASPASQQKRPLAKRQPASPQKDVPSKKQAKSERKLPRSSTSPRHIEDSSSMEEGETSAEESSVEIASAKSGRFENGKLRVFPTSAEEHRIIQKFVSDKKMRSHTFEMAHNKQLKVVLRGLPTDYNQEELMSELTTLGFKLNHISLLRNRKTNTNMPLFLVTLLRNPENKGIFNIKNIGFFRVSVEPLNKSTLPPQCYRCQEFFHHSRFCTRAPKCLKCSGGHLTSECTKSAKAPAKCANCSGPHTANFSGCPKNPINAKTTKSKAAKNVWQERAAARKQNANQSKPSFAEVVKGSKNNSLDAKEVITKMAQMMSQWGDMLSLLQSKL</sequence>
<name>A0A8X6SUK7_TRICX</name>
<feature type="compositionally biased region" description="Basic and acidic residues" evidence="1">
    <location>
        <begin position="139"/>
        <end position="151"/>
    </location>
</feature>
<reference evidence="3" key="1">
    <citation type="submission" date="2020-08" db="EMBL/GenBank/DDBJ databases">
        <title>Multicomponent nature underlies the extraordinary mechanical properties of spider dragline silk.</title>
        <authorList>
            <person name="Kono N."/>
            <person name="Nakamura H."/>
            <person name="Mori M."/>
            <person name="Yoshida Y."/>
            <person name="Ohtoshi R."/>
            <person name="Malay A.D."/>
            <person name="Moran D.A.P."/>
            <person name="Tomita M."/>
            <person name="Numata K."/>
            <person name="Arakawa K."/>
        </authorList>
    </citation>
    <scope>NUCLEOTIDE SEQUENCE</scope>
</reference>
<accession>A0A8X6SUK7</accession>
<comment type="caution">
    <text evidence="3">The sequence shown here is derived from an EMBL/GenBank/DDBJ whole genome shotgun (WGS) entry which is preliminary data.</text>
</comment>
<evidence type="ECO:0000313" key="3">
    <source>
        <dbReference type="EMBL" id="GFY20312.1"/>
    </source>
</evidence>
<gene>
    <name evidence="3" type="primary">ORF1</name>
    <name evidence="3" type="ORF">TNCV_209441</name>
</gene>
<dbReference type="AlphaFoldDB" id="A0A8X6SUK7"/>
<dbReference type="PANTHER" id="PTHR33273">
    <property type="entry name" value="DOMAIN-CONTAINING PROTEIN, PUTATIVE-RELATED"/>
    <property type="match status" value="1"/>
</dbReference>
<evidence type="ECO:0000259" key="2">
    <source>
        <dbReference type="SMART" id="SM00596"/>
    </source>
</evidence>
<evidence type="ECO:0000313" key="4">
    <source>
        <dbReference type="Proteomes" id="UP000887159"/>
    </source>
</evidence>
<dbReference type="Proteomes" id="UP000887159">
    <property type="component" value="Unassembled WGS sequence"/>
</dbReference>